<reference evidence="3 4" key="1">
    <citation type="submission" date="2014-03" db="EMBL/GenBank/DDBJ databases">
        <title>Draft genome of the hookworm Oesophagostomum dentatum.</title>
        <authorList>
            <person name="Mitreva M."/>
        </authorList>
    </citation>
    <scope>NUCLEOTIDE SEQUENCE [LARGE SCALE GENOMIC DNA]</scope>
    <source>
        <strain evidence="3 4">OD-Hann</strain>
    </source>
</reference>
<organism evidence="3 4">
    <name type="scientific">Oesophagostomum dentatum</name>
    <name type="common">Nodular worm</name>
    <dbReference type="NCBI Taxonomy" id="61180"/>
    <lineage>
        <taxon>Eukaryota</taxon>
        <taxon>Metazoa</taxon>
        <taxon>Ecdysozoa</taxon>
        <taxon>Nematoda</taxon>
        <taxon>Chromadorea</taxon>
        <taxon>Rhabditida</taxon>
        <taxon>Rhabditina</taxon>
        <taxon>Rhabditomorpha</taxon>
        <taxon>Strongyloidea</taxon>
        <taxon>Strongylidae</taxon>
        <taxon>Oesophagostomum</taxon>
    </lineage>
</organism>
<evidence type="ECO:0000256" key="1">
    <source>
        <dbReference type="SAM" id="MobiDB-lite"/>
    </source>
</evidence>
<evidence type="ECO:0000313" key="3">
    <source>
        <dbReference type="EMBL" id="KHJ82476.1"/>
    </source>
</evidence>
<dbReference type="InterPro" id="IPR036259">
    <property type="entry name" value="MFS_trans_sf"/>
</dbReference>
<protein>
    <submittedName>
        <fullName evidence="3">Uncharacterized protein</fullName>
    </submittedName>
</protein>
<dbReference type="Proteomes" id="UP000053660">
    <property type="component" value="Unassembled WGS sequence"/>
</dbReference>
<dbReference type="OrthoDB" id="10560564at2759"/>
<feature type="compositionally biased region" description="Basic and acidic residues" evidence="1">
    <location>
        <begin position="118"/>
        <end position="156"/>
    </location>
</feature>
<keyword evidence="2" id="KW-0732">Signal</keyword>
<proteinExistence type="predicted"/>
<evidence type="ECO:0000313" key="4">
    <source>
        <dbReference type="Proteomes" id="UP000053660"/>
    </source>
</evidence>
<evidence type="ECO:0000256" key="2">
    <source>
        <dbReference type="SAM" id="SignalP"/>
    </source>
</evidence>
<dbReference type="AlphaFoldDB" id="A0A0B1SF10"/>
<sequence length="188" mass="20349">MGTCILASLALLVEIRSGMKEQEDRTLYFITYLIAYNSIAISWEPNYMGAAELIPTEVRATNTALLNIVTRIANVFAARTVGKWKGKEDEWAIMVVVLTSCETKGISLEKIGQAGGEKSPRDAEEGKTGEGKGAEGKLDGIKIELKEASNDKKKSDDNEEDEKEKLLGGSGESAKKAGGSYEAVKKDQ</sequence>
<gene>
    <name evidence="3" type="ORF">OESDEN_17830</name>
</gene>
<feature type="chain" id="PRO_5002081526" evidence="2">
    <location>
        <begin position="19"/>
        <end position="188"/>
    </location>
</feature>
<keyword evidence="4" id="KW-1185">Reference proteome</keyword>
<feature type="region of interest" description="Disordered" evidence="1">
    <location>
        <begin position="111"/>
        <end position="188"/>
    </location>
</feature>
<dbReference type="EMBL" id="KN579252">
    <property type="protein sequence ID" value="KHJ82476.1"/>
    <property type="molecule type" value="Genomic_DNA"/>
</dbReference>
<feature type="signal peptide" evidence="2">
    <location>
        <begin position="1"/>
        <end position="18"/>
    </location>
</feature>
<accession>A0A0B1SF10</accession>
<dbReference type="Gene3D" id="1.20.1250.20">
    <property type="entry name" value="MFS general substrate transporter like domains"/>
    <property type="match status" value="1"/>
</dbReference>
<name>A0A0B1SF10_OESDE</name>